<dbReference type="CDD" id="cd04015">
    <property type="entry name" value="C2_plant_PLD"/>
    <property type="match status" value="1"/>
</dbReference>
<dbReference type="Gene3D" id="2.60.40.150">
    <property type="entry name" value="C2 domain"/>
    <property type="match status" value="1"/>
</dbReference>
<name>A0A5J5BCU8_9ASTE</name>
<dbReference type="InterPro" id="IPR035892">
    <property type="entry name" value="C2_domain_sf"/>
</dbReference>
<dbReference type="SUPFAM" id="SSF56024">
    <property type="entry name" value="Phospholipase D/nuclease"/>
    <property type="match status" value="1"/>
</dbReference>
<feature type="domain" description="C2" evidence="3">
    <location>
        <begin position="1"/>
        <end position="126"/>
    </location>
</feature>
<organism evidence="4 5">
    <name type="scientific">Nyssa sinensis</name>
    <dbReference type="NCBI Taxonomy" id="561372"/>
    <lineage>
        <taxon>Eukaryota</taxon>
        <taxon>Viridiplantae</taxon>
        <taxon>Streptophyta</taxon>
        <taxon>Embryophyta</taxon>
        <taxon>Tracheophyta</taxon>
        <taxon>Spermatophyta</taxon>
        <taxon>Magnoliopsida</taxon>
        <taxon>eudicotyledons</taxon>
        <taxon>Gunneridae</taxon>
        <taxon>Pentapetalae</taxon>
        <taxon>asterids</taxon>
        <taxon>Cornales</taxon>
        <taxon>Nyssaceae</taxon>
        <taxon>Nyssa</taxon>
    </lineage>
</organism>
<dbReference type="GO" id="GO:0004630">
    <property type="term" value="F:phospholipase D activity"/>
    <property type="evidence" value="ECO:0007669"/>
    <property type="project" value="TreeGrafter"/>
</dbReference>
<gene>
    <name evidence="4" type="ORF">F0562_024597</name>
</gene>
<dbReference type="OrthoDB" id="1601980at2759"/>
<protein>
    <recommendedName>
        <fullName evidence="3">C2 domain-containing protein</fullName>
    </recommendedName>
</protein>
<dbReference type="InterPro" id="IPR000008">
    <property type="entry name" value="C2_dom"/>
</dbReference>
<keyword evidence="1" id="KW-0677">Repeat</keyword>
<dbReference type="Pfam" id="PF00168">
    <property type="entry name" value="C2"/>
    <property type="match status" value="1"/>
</dbReference>
<evidence type="ECO:0000256" key="2">
    <source>
        <dbReference type="ARBA" id="ARBA00023098"/>
    </source>
</evidence>
<evidence type="ECO:0000256" key="1">
    <source>
        <dbReference type="ARBA" id="ARBA00022737"/>
    </source>
</evidence>
<dbReference type="PROSITE" id="PS50004">
    <property type="entry name" value="C2"/>
    <property type="match status" value="1"/>
</dbReference>
<dbReference type="EMBL" id="CM018036">
    <property type="protein sequence ID" value="KAA8540484.1"/>
    <property type="molecule type" value="Genomic_DNA"/>
</dbReference>
<dbReference type="SUPFAM" id="SSF49562">
    <property type="entry name" value="C2 domain (Calcium/lipid-binding domain, CaLB)"/>
    <property type="match status" value="1"/>
</dbReference>
<dbReference type="Proteomes" id="UP000325577">
    <property type="component" value="Linkage Group LG13"/>
</dbReference>
<dbReference type="PANTHER" id="PTHR18896">
    <property type="entry name" value="PHOSPHOLIPASE D"/>
    <property type="match status" value="1"/>
</dbReference>
<dbReference type="PANTHER" id="PTHR18896:SF115">
    <property type="entry name" value="PHOSPHOLIPASE D ALPHA 1"/>
    <property type="match status" value="1"/>
</dbReference>
<reference evidence="4 5" key="1">
    <citation type="submission" date="2019-09" db="EMBL/GenBank/DDBJ databases">
        <title>A chromosome-level genome assembly of the Chinese tupelo Nyssa sinensis.</title>
        <authorList>
            <person name="Yang X."/>
            <person name="Kang M."/>
            <person name="Yang Y."/>
            <person name="Xiong H."/>
            <person name="Wang M."/>
            <person name="Zhang Z."/>
            <person name="Wang Z."/>
            <person name="Wu H."/>
            <person name="Ma T."/>
            <person name="Liu J."/>
            <person name="Xi Z."/>
        </authorList>
    </citation>
    <scope>NUCLEOTIDE SEQUENCE [LARGE SCALE GENOMIC DNA]</scope>
    <source>
        <strain evidence="4">J267</strain>
        <tissue evidence="4">Leaf</tissue>
    </source>
</reference>
<sequence length="262" mass="29936">MDPILLHGTLHATIYEVDRLHVEGGGPKLFRKLMENIEETVGLGKGTPKIYATIDLEKARVGRTRIIENEPNNPRWYESFHIYCAHTAADIVVTVKDDNPIGATLIGRAYVPVQELLDGEEVDRWVEILDKDKNPIHKGSKIHVKFQFFDVTRDRNWARGIRGPKFPGVPYTFFSQRQGCRVSLYQDAHIPDNFVPKIPLSGGKNYEPHRCWEDVFDAITNAKHFIYITGWSVYTEITLVRDSRRQKPGGDITLGELLKKKA</sequence>
<keyword evidence="5" id="KW-1185">Reference proteome</keyword>
<dbReference type="InterPro" id="IPR015679">
    <property type="entry name" value="PLipase_D_fam"/>
</dbReference>
<proteinExistence type="predicted"/>
<keyword evidence="2" id="KW-0443">Lipid metabolism</keyword>
<evidence type="ECO:0000259" key="3">
    <source>
        <dbReference type="PROSITE" id="PS50004"/>
    </source>
</evidence>
<dbReference type="GO" id="GO:0009395">
    <property type="term" value="P:phospholipid catabolic process"/>
    <property type="evidence" value="ECO:0007669"/>
    <property type="project" value="TreeGrafter"/>
</dbReference>
<dbReference type="SMART" id="SM00239">
    <property type="entry name" value="C2"/>
    <property type="match status" value="1"/>
</dbReference>
<dbReference type="AlphaFoldDB" id="A0A5J5BCU8"/>
<evidence type="ECO:0000313" key="5">
    <source>
        <dbReference type="Proteomes" id="UP000325577"/>
    </source>
</evidence>
<accession>A0A5J5BCU8</accession>
<evidence type="ECO:0000313" key="4">
    <source>
        <dbReference type="EMBL" id="KAA8540484.1"/>
    </source>
</evidence>
<dbReference type="GO" id="GO:0005886">
    <property type="term" value="C:plasma membrane"/>
    <property type="evidence" value="ECO:0007669"/>
    <property type="project" value="TreeGrafter"/>
</dbReference>